<feature type="compositionally biased region" description="Acidic residues" evidence="1">
    <location>
        <begin position="325"/>
        <end position="344"/>
    </location>
</feature>
<feature type="compositionally biased region" description="Polar residues" evidence="1">
    <location>
        <begin position="352"/>
        <end position="372"/>
    </location>
</feature>
<feature type="region of interest" description="Disordered" evidence="1">
    <location>
        <begin position="189"/>
        <end position="259"/>
    </location>
</feature>
<sequence length="694" mass="77457">MSERTPGPTRSTTALPTSGDPPSPTQPQATPHERPESSAQGAQRIFKEAGLSRSGARVAEGSHPGCATHGKIVTSERGEADEGDPWGKRILNEDSDGEEEQVEDFFGQLWSIPSTPPRVRVRPRSTSNLVWVRKELAVAKSFGASDCYPARAADQWKAEVKRINFARDLCKHIVSRGTFAEVVKRKPMADQGGYPQQWGGYKQMPPGPGGNWQHPQQFNQNQFQPRPPQRQYQNQNQAPNQQQKQMQAQPQKQAPVANQEDVVPVHPRFPPQKKVQDLKDLPGIDLLKEGTSIGVQEWTGELDPFGELQPAWVTILGDDDGSKGDDDDDHQENDDEADDLDEGGEPSKKMDTGNTGENTSGQAKINKTTSSGKHGKTICMMANGQATEQVNSAEDMVQLNLEIDSEDQQSRWKDFLQQGSEEMSKQTCLQLLREMELDSDSEVDEVIEMEPPPEELKPMGRNLLFEPNQCSHQTEKDMVSEQVEPHEKTIKEKTKQKQWGPVMVERRSKRNKNGGGTIMEMAEELKKRHNLELPPRMGNSFAALSSDSLINKADDIGVSLGSNKNEIDDNINFMVNTEIARNEDFVDQNPEVLLPAVENLKRDILEETLTQLEHVIEELSPLKLEETPRLQFWETWHRDGNQHFGAPSADVRASSVVETVAHDVHVMGAAYQLSPRVLDCNNSEPDTALGFVNQ</sequence>
<evidence type="ECO:0000313" key="2">
    <source>
        <dbReference type="EMBL" id="TVU37081.1"/>
    </source>
</evidence>
<feature type="region of interest" description="Disordered" evidence="1">
    <location>
        <begin position="481"/>
        <end position="501"/>
    </location>
</feature>
<feature type="compositionally biased region" description="Basic and acidic residues" evidence="1">
    <location>
        <begin position="481"/>
        <end position="495"/>
    </location>
</feature>
<gene>
    <name evidence="2" type="ORF">EJB05_15547</name>
</gene>
<proteinExistence type="predicted"/>
<protein>
    <submittedName>
        <fullName evidence="2">Uncharacterized protein</fullName>
    </submittedName>
</protein>
<dbReference type="Proteomes" id="UP000324897">
    <property type="component" value="Unassembled WGS sequence"/>
</dbReference>
<feature type="region of interest" description="Disordered" evidence="1">
    <location>
        <begin position="1"/>
        <end position="99"/>
    </location>
</feature>
<feature type="compositionally biased region" description="Basic and acidic residues" evidence="1">
    <location>
        <begin position="74"/>
        <end position="92"/>
    </location>
</feature>
<feature type="region of interest" description="Disordered" evidence="1">
    <location>
        <begin position="315"/>
        <end position="376"/>
    </location>
</feature>
<dbReference type="EMBL" id="RWGY01000008">
    <property type="protein sequence ID" value="TVU37081.1"/>
    <property type="molecule type" value="Genomic_DNA"/>
</dbReference>
<dbReference type="OrthoDB" id="10605107at2759"/>
<accession>A0A5J9VNA9</accession>
<dbReference type="AlphaFoldDB" id="A0A5J9VNA9"/>
<feature type="non-terminal residue" evidence="2">
    <location>
        <position position="1"/>
    </location>
</feature>
<evidence type="ECO:0000256" key="1">
    <source>
        <dbReference type="SAM" id="MobiDB-lite"/>
    </source>
</evidence>
<keyword evidence="3" id="KW-1185">Reference proteome</keyword>
<reference evidence="2 3" key="1">
    <citation type="journal article" date="2019" name="Sci. Rep.">
        <title>A high-quality genome of Eragrostis curvula grass provides insights into Poaceae evolution and supports new strategies to enhance forage quality.</title>
        <authorList>
            <person name="Carballo J."/>
            <person name="Santos B.A.C.M."/>
            <person name="Zappacosta D."/>
            <person name="Garbus I."/>
            <person name="Selva J.P."/>
            <person name="Gallo C.A."/>
            <person name="Diaz A."/>
            <person name="Albertini E."/>
            <person name="Caccamo M."/>
            <person name="Echenique V."/>
        </authorList>
    </citation>
    <scope>NUCLEOTIDE SEQUENCE [LARGE SCALE GENOMIC DNA]</scope>
    <source>
        <strain evidence="3">cv. Victoria</strain>
        <tissue evidence="2">Leaf</tissue>
    </source>
</reference>
<organism evidence="2 3">
    <name type="scientific">Eragrostis curvula</name>
    <name type="common">weeping love grass</name>
    <dbReference type="NCBI Taxonomy" id="38414"/>
    <lineage>
        <taxon>Eukaryota</taxon>
        <taxon>Viridiplantae</taxon>
        <taxon>Streptophyta</taxon>
        <taxon>Embryophyta</taxon>
        <taxon>Tracheophyta</taxon>
        <taxon>Spermatophyta</taxon>
        <taxon>Magnoliopsida</taxon>
        <taxon>Liliopsida</taxon>
        <taxon>Poales</taxon>
        <taxon>Poaceae</taxon>
        <taxon>PACMAD clade</taxon>
        <taxon>Chloridoideae</taxon>
        <taxon>Eragrostideae</taxon>
        <taxon>Eragrostidinae</taxon>
        <taxon>Eragrostis</taxon>
    </lineage>
</organism>
<name>A0A5J9VNA9_9POAL</name>
<comment type="caution">
    <text evidence="2">The sequence shown here is derived from an EMBL/GenBank/DDBJ whole genome shotgun (WGS) entry which is preliminary data.</text>
</comment>
<feature type="compositionally biased region" description="Low complexity" evidence="1">
    <location>
        <begin position="211"/>
        <end position="259"/>
    </location>
</feature>
<evidence type="ECO:0000313" key="3">
    <source>
        <dbReference type="Proteomes" id="UP000324897"/>
    </source>
</evidence>
<dbReference type="Gramene" id="TVU37081">
    <property type="protein sequence ID" value="TVU37081"/>
    <property type="gene ID" value="EJB05_15547"/>
</dbReference>